<sequence>MTRVDIFQELFLVFLGLGTIVGIIVVAYILYNAYKYRDDGERHPDEDLPTLGELPTGGTGGKKLFVSFFLSALIVISLTLWSYGMLIDVENGPESPGEDALEVDVEGQTFSWSFYYENGVETNGELVVPAGTPVWVDVTSVDVWHSFGISSQRVKADAIPGESDQTWFQADEEGEYLIECFELCGPGHSSMEGTLNVTSQETYDQWVQDQLTLTLTLEDGDGNQINDTENVEVTVQDPDGETVGTYTGDDFDDEGALEIGVEQGDTYTVIVESTDGSFETTEDDFEIVDGPEESLQLGGNGGNESSSDGNENGNGNETDDSGGEN</sequence>
<dbReference type="KEGG" id="sawl:NGM29_09515"/>
<keyword evidence="5 12" id="KW-0812">Transmembrane</keyword>
<evidence type="ECO:0000256" key="8">
    <source>
        <dbReference type="ARBA" id="ARBA00022989"/>
    </source>
</evidence>
<dbReference type="SUPFAM" id="SSF49503">
    <property type="entry name" value="Cupredoxins"/>
    <property type="match status" value="1"/>
</dbReference>
<feature type="region of interest" description="Disordered" evidence="11">
    <location>
        <begin position="274"/>
        <end position="325"/>
    </location>
</feature>
<dbReference type="GO" id="GO:0042773">
    <property type="term" value="P:ATP synthesis coupled electron transport"/>
    <property type="evidence" value="ECO:0007669"/>
    <property type="project" value="TreeGrafter"/>
</dbReference>
<accession>A0A9E7SUJ4</accession>
<feature type="compositionally biased region" description="Acidic residues" evidence="11">
    <location>
        <begin position="280"/>
        <end position="292"/>
    </location>
</feature>
<dbReference type="Gene3D" id="2.60.40.420">
    <property type="entry name" value="Cupredoxins - blue copper proteins"/>
    <property type="match status" value="1"/>
</dbReference>
<evidence type="ECO:0000256" key="4">
    <source>
        <dbReference type="ARBA" id="ARBA00022660"/>
    </source>
</evidence>
<keyword evidence="8 12" id="KW-1133">Transmembrane helix</keyword>
<dbReference type="InterPro" id="IPR045187">
    <property type="entry name" value="CcO_II"/>
</dbReference>
<dbReference type="InterPro" id="IPR014222">
    <property type="entry name" value="Cyt_c_oxidase_su2"/>
</dbReference>
<keyword evidence="3" id="KW-0813">Transport</keyword>
<dbReference type="PANTHER" id="PTHR22888:SF9">
    <property type="entry name" value="CYTOCHROME C OXIDASE SUBUNIT 2"/>
    <property type="match status" value="1"/>
</dbReference>
<dbReference type="Pfam" id="PF00116">
    <property type="entry name" value="COX2"/>
    <property type="match status" value="1"/>
</dbReference>
<dbReference type="GO" id="GO:0005507">
    <property type="term" value="F:copper ion binding"/>
    <property type="evidence" value="ECO:0007669"/>
    <property type="project" value="InterPro"/>
</dbReference>
<feature type="transmembrane region" description="Helical" evidence="12">
    <location>
        <begin position="12"/>
        <end position="31"/>
    </location>
</feature>
<evidence type="ECO:0000256" key="1">
    <source>
        <dbReference type="ARBA" id="ARBA00004141"/>
    </source>
</evidence>
<dbReference type="InterPro" id="IPR008972">
    <property type="entry name" value="Cupredoxin"/>
</dbReference>
<organism evidence="14 15">
    <name type="scientific">Natronosalvus rutilus</name>
    <dbReference type="NCBI Taxonomy" id="2953753"/>
    <lineage>
        <taxon>Archaea</taxon>
        <taxon>Methanobacteriati</taxon>
        <taxon>Methanobacteriota</taxon>
        <taxon>Stenosarchaea group</taxon>
        <taxon>Halobacteria</taxon>
        <taxon>Halobacteriales</taxon>
        <taxon>Natrialbaceae</taxon>
        <taxon>Natronosalvus</taxon>
    </lineage>
</organism>
<dbReference type="InterPro" id="IPR002429">
    <property type="entry name" value="CcO_II-like_C"/>
</dbReference>
<feature type="domain" description="Cytochrome oxidase subunit II copper A binding" evidence="13">
    <location>
        <begin position="98"/>
        <end position="209"/>
    </location>
</feature>
<name>A0A9E7SUJ4_9EURY</name>
<evidence type="ECO:0000256" key="12">
    <source>
        <dbReference type="SAM" id="Phobius"/>
    </source>
</evidence>
<dbReference type="GeneID" id="73290283"/>
<keyword evidence="15" id="KW-1185">Reference proteome</keyword>
<proteinExistence type="inferred from homology"/>
<keyword evidence="4" id="KW-0679">Respiratory chain</keyword>
<evidence type="ECO:0000313" key="14">
    <source>
        <dbReference type="EMBL" id="UTF52046.1"/>
    </source>
</evidence>
<evidence type="ECO:0000256" key="5">
    <source>
        <dbReference type="ARBA" id="ARBA00022692"/>
    </source>
</evidence>
<evidence type="ECO:0000256" key="6">
    <source>
        <dbReference type="ARBA" id="ARBA00022723"/>
    </source>
</evidence>
<dbReference type="InterPro" id="IPR001505">
    <property type="entry name" value="Copper_CuA"/>
</dbReference>
<feature type="compositionally biased region" description="Low complexity" evidence="11">
    <location>
        <begin position="303"/>
        <end position="316"/>
    </location>
</feature>
<evidence type="ECO:0000256" key="9">
    <source>
        <dbReference type="ARBA" id="ARBA00023008"/>
    </source>
</evidence>
<dbReference type="PANTHER" id="PTHR22888">
    <property type="entry name" value="CYTOCHROME C OXIDASE, SUBUNIT II"/>
    <property type="match status" value="1"/>
</dbReference>
<dbReference type="NCBIfam" id="TIGR02866">
    <property type="entry name" value="CoxB"/>
    <property type="match status" value="1"/>
</dbReference>
<dbReference type="EMBL" id="CP100355">
    <property type="protein sequence ID" value="UTF52046.1"/>
    <property type="molecule type" value="Genomic_DNA"/>
</dbReference>
<dbReference type="PROSITE" id="PS50857">
    <property type="entry name" value="COX2_CUA"/>
    <property type="match status" value="1"/>
</dbReference>
<evidence type="ECO:0000256" key="10">
    <source>
        <dbReference type="ARBA" id="ARBA00023136"/>
    </source>
</evidence>
<evidence type="ECO:0000256" key="2">
    <source>
        <dbReference type="ARBA" id="ARBA00007866"/>
    </source>
</evidence>
<evidence type="ECO:0000256" key="7">
    <source>
        <dbReference type="ARBA" id="ARBA00022982"/>
    </source>
</evidence>
<dbReference type="AlphaFoldDB" id="A0A9E7SUJ4"/>
<protein>
    <submittedName>
        <fullName evidence="14">Cytochrome c oxidase subunit II</fullName>
    </submittedName>
</protein>
<keyword evidence="9" id="KW-0186">Copper</keyword>
<dbReference type="PROSITE" id="PS00078">
    <property type="entry name" value="COX2"/>
    <property type="match status" value="1"/>
</dbReference>
<keyword evidence="7" id="KW-0249">Electron transport</keyword>
<evidence type="ECO:0000313" key="15">
    <source>
        <dbReference type="Proteomes" id="UP001056855"/>
    </source>
</evidence>
<dbReference type="RefSeq" id="WP_254155769.1">
    <property type="nucleotide sequence ID" value="NZ_CP100355.1"/>
</dbReference>
<dbReference type="GO" id="GO:0004129">
    <property type="term" value="F:cytochrome-c oxidase activity"/>
    <property type="evidence" value="ECO:0007669"/>
    <property type="project" value="InterPro"/>
</dbReference>
<feature type="transmembrane region" description="Helical" evidence="12">
    <location>
        <begin position="64"/>
        <end position="83"/>
    </location>
</feature>
<gene>
    <name evidence="14" type="primary">coxB</name>
    <name evidence="14" type="ORF">NGM29_09515</name>
</gene>
<comment type="subcellular location">
    <subcellularLocation>
        <location evidence="1">Membrane</location>
        <topology evidence="1">Multi-pass membrane protein</topology>
    </subcellularLocation>
</comment>
<evidence type="ECO:0000256" key="11">
    <source>
        <dbReference type="SAM" id="MobiDB-lite"/>
    </source>
</evidence>
<evidence type="ECO:0000256" key="3">
    <source>
        <dbReference type="ARBA" id="ARBA00022448"/>
    </source>
</evidence>
<comment type="similarity">
    <text evidence="2">Belongs to the cytochrome c oxidase subunit 2 family.</text>
</comment>
<keyword evidence="10 12" id="KW-0472">Membrane</keyword>
<dbReference type="GO" id="GO:0016491">
    <property type="term" value="F:oxidoreductase activity"/>
    <property type="evidence" value="ECO:0007669"/>
    <property type="project" value="InterPro"/>
</dbReference>
<dbReference type="Proteomes" id="UP001056855">
    <property type="component" value="Chromosome"/>
</dbReference>
<reference evidence="14" key="1">
    <citation type="submission" date="2022-06" db="EMBL/GenBank/DDBJ databases">
        <title>Diverse halophilic archaea isolated from saline environments.</title>
        <authorList>
            <person name="Cui H.-L."/>
        </authorList>
    </citation>
    <scope>NUCLEOTIDE SEQUENCE</scope>
    <source>
        <strain evidence="14">WLHS1</strain>
    </source>
</reference>
<keyword evidence="6" id="KW-0479">Metal-binding</keyword>
<evidence type="ECO:0000259" key="13">
    <source>
        <dbReference type="PROSITE" id="PS50857"/>
    </source>
</evidence>
<dbReference type="GO" id="GO:0016020">
    <property type="term" value="C:membrane"/>
    <property type="evidence" value="ECO:0007669"/>
    <property type="project" value="UniProtKB-SubCell"/>
</dbReference>